<evidence type="ECO:0000313" key="4">
    <source>
        <dbReference type="EMBL" id="HGZ44636.1"/>
    </source>
</evidence>
<feature type="region of interest" description="Disordered" evidence="1">
    <location>
        <begin position="748"/>
        <end position="779"/>
    </location>
</feature>
<protein>
    <submittedName>
        <fullName evidence="4">Lanthionine biosynthesis protein LanB</fullName>
    </submittedName>
</protein>
<feature type="domain" description="Thiopeptide-type bacteriocin biosynthesis" evidence="3">
    <location>
        <begin position="813"/>
        <end position="1085"/>
    </location>
</feature>
<dbReference type="EMBL" id="DSQF01000030">
    <property type="protein sequence ID" value="HGZ44636.1"/>
    <property type="molecule type" value="Genomic_DNA"/>
</dbReference>
<dbReference type="Pfam" id="PF04738">
    <property type="entry name" value="Lant_dehydr_N"/>
    <property type="match status" value="1"/>
</dbReference>
<accession>A0A832I6C7</accession>
<dbReference type="AlphaFoldDB" id="A0A832I6C7"/>
<sequence length="1099" mass="118173">MNARSHVPSGFFALRTPLLPVDTLRDWVRGREDDFGPAGEAALSARLAALLERPEVREALYLASPDLDARVEAFRAAPEDPALRGVRHALVKYVARLCARPTPFGLFAGTSVGAIGTRTRFALRGPGTDRRRTRLDMDYLSRIVERLARNPAIRGEIRFEINSSLYAVGDRLRYAEARLERRARSYFLVDVEPDEALARALARARGGATLDEVAAAIARDGIAPGDARAFVEELVDAQILVPCLGPVVTGPDALVAMIARLERSPAAREAAALLAAARDELAALDAGPPAPAARYRALAARLAPLAEADPARFVQVDLSRPAAEATLAASLVDELLGALDVLAGLFGAGRRDALGDFRRAFEERYGEREVPLVEALDEEVGVGFGASQTPAADPSPLVAGLPFPAATQAEDAAWPARLALLQWRVAEAIASGAVELVLDDGDVRALSAPPPPLPDAFHVMATVIEPDAPDGPHAVLENAAGPSGARLLGRFCHADPELHARVAAHLRAEEAARPGVRLFELVHLPEGRVGNILARPLLRDIELAYLGESGAPPGRVLRADDLLVSVAGGRVVLRSRALGTEVRPRLTSAHNTALRSVALYRFLAALQGEGVLEGVTWNWGPLAAQPRLPRVRWRRVVLARAQWNARREDVEALTRGPEDARFARAAAWRARRALPRWVGLADGDHVLPVDFSNALLVDAFLDAVRAREGFSLVELFPGGRPDVVEGPAGRHVHEVVVPLVRATPDGAARGASRAAAEPASVPRRAPAHDGATSARDAGPRAEFAAGPARGAEEAAGAPPDDAEAWSFAPGSEWLYAKLYAGPAVADRVLREVVAPLVESVRASGAADRWFFVRYADPDHHLRLRFHGDPRRLLAEVLPGLHARIEPLRRAGLVHRVQLDTYLRELRRYGGPPGMRCCEALFEHDSRAALAAIEALRGEAGLDGRWRLALRGTDRLFADLGLDDAARHALARRLAAGYAAEFRMDSALRRGVMERFRRERQAIAALLEGETPADPALATAVAAQERARAAAAPAWSELRALLAAGRLGVAREELAASLAHMHANRLLRSAARAQELVLAYFLESAYASRRARARSLEAAP</sequence>
<evidence type="ECO:0000259" key="2">
    <source>
        <dbReference type="Pfam" id="PF04738"/>
    </source>
</evidence>
<evidence type="ECO:0000256" key="1">
    <source>
        <dbReference type="SAM" id="MobiDB-lite"/>
    </source>
</evidence>
<evidence type="ECO:0000259" key="3">
    <source>
        <dbReference type="Pfam" id="PF14028"/>
    </source>
</evidence>
<dbReference type="NCBIfam" id="TIGR03891">
    <property type="entry name" value="thiopep_ocin"/>
    <property type="match status" value="1"/>
</dbReference>
<dbReference type="InterPro" id="IPR023809">
    <property type="entry name" value="Thiopep_bacteriocin_synth_dom"/>
</dbReference>
<gene>
    <name evidence="4" type="ORF">ENR23_14740</name>
</gene>
<proteinExistence type="predicted"/>
<dbReference type="InterPro" id="IPR006827">
    <property type="entry name" value="Lant_deHydtase_N"/>
</dbReference>
<reference evidence="4" key="1">
    <citation type="journal article" date="2020" name="mSystems">
        <title>Genome- and Community-Level Interaction Insights into Carbon Utilization and Element Cycling Functions of Hydrothermarchaeota in Hydrothermal Sediment.</title>
        <authorList>
            <person name="Zhou Z."/>
            <person name="Liu Y."/>
            <person name="Xu W."/>
            <person name="Pan J."/>
            <person name="Luo Z.H."/>
            <person name="Li M."/>
        </authorList>
    </citation>
    <scope>NUCLEOTIDE SEQUENCE [LARGE SCALE GENOMIC DNA]</scope>
    <source>
        <strain evidence="4">SpSt-381</strain>
    </source>
</reference>
<feature type="compositionally biased region" description="Low complexity" evidence="1">
    <location>
        <begin position="748"/>
        <end position="764"/>
    </location>
</feature>
<name>A0A832I6C7_UNCEI</name>
<organism evidence="4">
    <name type="scientific">Eiseniibacteriota bacterium</name>
    <dbReference type="NCBI Taxonomy" id="2212470"/>
    <lineage>
        <taxon>Bacteria</taxon>
        <taxon>Candidatus Eiseniibacteriota</taxon>
    </lineage>
</organism>
<comment type="caution">
    <text evidence="4">The sequence shown here is derived from an EMBL/GenBank/DDBJ whole genome shotgun (WGS) entry which is preliminary data.</text>
</comment>
<dbReference type="Pfam" id="PF14028">
    <property type="entry name" value="Lant_dehydr_C"/>
    <property type="match status" value="1"/>
</dbReference>
<feature type="domain" description="Lantibiotic dehydratase N-terminal" evidence="2">
    <location>
        <begin position="52"/>
        <end position="696"/>
    </location>
</feature>